<keyword evidence="1" id="KW-0326">Glycosidase</keyword>
<organism evidence="5 6">
    <name type="scientific">Nocardioides caeni</name>
    <dbReference type="NCBI Taxonomy" id="574700"/>
    <lineage>
        <taxon>Bacteria</taxon>
        <taxon>Bacillati</taxon>
        <taxon>Actinomycetota</taxon>
        <taxon>Actinomycetes</taxon>
        <taxon>Propionibacteriales</taxon>
        <taxon>Nocardioidaceae</taxon>
        <taxon>Nocardioides</taxon>
    </lineage>
</organism>
<evidence type="ECO:0000259" key="4">
    <source>
        <dbReference type="PROSITE" id="PS50853"/>
    </source>
</evidence>
<evidence type="ECO:0000313" key="5">
    <source>
        <dbReference type="EMBL" id="THV11211.1"/>
    </source>
</evidence>
<evidence type="ECO:0000256" key="3">
    <source>
        <dbReference type="SAM" id="SignalP"/>
    </source>
</evidence>
<dbReference type="OrthoDB" id="262125at2"/>
<evidence type="ECO:0000256" key="2">
    <source>
        <dbReference type="ARBA" id="ARBA00023326"/>
    </source>
</evidence>
<dbReference type="InterPro" id="IPR036116">
    <property type="entry name" value="FN3_sf"/>
</dbReference>
<dbReference type="Gene3D" id="2.60.40.10">
    <property type="entry name" value="Immunoglobulins"/>
    <property type="match status" value="1"/>
</dbReference>
<reference evidence="5 6" key="1">
    <citation type="journal article" date="2009" name="Int. J. Syst. Evol. Microbiol.">
        <title>Nocardioides caeni sp. nov., isolated from wastewater.</title>
        <authorList>
            <person name="Yoon J.H."/>
            <person name="Kang S.J."/>
            <person name="Park S."/>
            <person name="Kim W."/>
            <person name="Oh T.K."/>
        </authorList>
    </citation>
    <scope>NUCLEOTIDE SEQUENCE [LARGE SCALE GENOMIC DNA]</scope>
    <source>
        <strain evidence="5 6">DSM 23134</strain>
    </source>
</reference>
<evidence type="ECO:0000313" key="6">
    <source>
        <dbReference type="Proteomes" id="UP000307087"/>
    </source>
</evidence>
<dbReference type="GO" id="GO:0016798">
    <property type="term" value="F:hydrolase activity, acting on glycosyl bonds"/>
    <property type="evidence" value="ECO:0007669"/>
    <property type="project" value="UniProtKB-KW"/>
</dbReference>
<evidence type="ECO:0000256" key="1">
    <source>
        <dbReference type="ARBA" id="ARBA00023295"/>
    </source>
</evidence>
<protein>
    <recommendedName>
        <fullName evidence="4">Fibronectin type-III domain-containing protein</fullName>
    </recommendedName>
</protein>
<dbReference type="EMBL" id="STGW01000008">
    <property type="protein sequence ID" value="THV11211.1"/>
    <property type="molecule type" value="Genomic_DNA"/>
</dbReference>
<dbReference type="PROSITE" id="PS50853">
    <property type="entry name" value="FN3"/>
    <property type="match status" value="1"/>
</dbReference>
<keyword evidence="6" id="KW-1185">Reference proteome</keyword>
<keyword evidence="3" id="KW-0732">Signal</keyword>
<proteinExistence type="predicted"/>
<dbReference type="RefSeq" id="WP_136563333.1">
    <property type="nucleotide sequence ID" value="NZ_STGW01000008.1"/>
</dbReference>
<dbReference type="SUPFAM" id="SSF49265">
    <property type="entry name" value="Fibronectin type III"/>
    <property type="match status" value="1"/>
</dbReference>
<dbReference type="GO" id="GO:0000272">
    <property type="term" value="P:polysaccharide catabolic process"/>
    <property type="evidence" value="ECO:0007669"/>
    <property type="project" value="UniProtKB-KW"/>
</dbReference>
<dbReference type="InterPro" id="IPR003961">
    <property type="entry name" value="FN3_dom"/>
</dbReference>
<gene>
    <name evidence="5" type="ORF">E9934_13045</name>
</gene>
<comment type="caution">
    <text evidence="5">The sequence shown here is derived from an EMBL/GenBank/DDBJ whole genome shotgun (WGS) entry which is preliminary data.</text>
</comment>
<keyword evidence="2" id="KW-0119">Carbohydrate metabolism</keyword>
<feature type="signal peptide" evidence="3">
    <location>
        <begin position="1"/>
        <end position="32"/>
    </location>
</feature>
<keyword evidence="1" id="KW-0378">Hydrolase</keyword>
<name>A0A4S8N6H7_9ACTN</name>
<feature type="domain" description="Fibronectin type-III" evidence="4">
    <location>
        <begin position="616"/>
        <end position="709"/>
    </location>
</feature>
<accession>A0A4S8N6H7</accession>
<dbReference type="InterPro" id="IPR013783">
    <property type="entry name" value="Ig-like_fold"/>
</dbReference>
<dbReference type="AlphaFoldDB" id="A0A4S8N6H7"/>
<keyword evidence="2" id="KW-0624">Polysaccharide degradation</keyword>
<feature type="chain" id="PRO_5020752211" description="Fibronectin type-III domain-containing protein" evidence="3">
    <location>
        <begin position="33"/>
        <end position="824"/>
    </location>
</feature>
<dbReference type="Proteomes" id="UP000307087">
    <property type="component" value="Unassembled WGS sequence"/>
</dbReference>
<sequence length="824" mass="86100">MRRRTTLAAGVALTALAALGMPVLGPATPALASFDVEAQWTDNEYVVATDTATAPKAANLEALPDGRLIAVLLARGDDYGFAAETVLVSRVREATGTWSAPQVTPTGAPWSGTGAPEGRTFDTFADSSGRVLVVWAVRSATSGQWPVMSVSRTTAGTWSAPQEVYVAKTDGAYGDSLEIGFITPRLVPVGDTVTLAWSTTTAVSNGSIDTSTNPFRARRWTAGTWGSEIASSGYGAAGQDVAPLAPDSTRVQADPGRAVRASDGRISFVYTLVKHRTIRTIAHPLNPVGTSPGDVNVANVWDGVPETDNAAHTETAWVVHLDPGSGSWSAPMKLVRSGHVPTSCVTNLPTNPPLVAHWAEWKTASAAGELSTGCGYAEESKRPSAYYDSGGDLQITLDHRSGPSATIVLNQFLDKACDDPGATNSTRFCLDDWGTPAWAVTWNDAGLRIEAGNDQPGLDAIQQTPAPFPAQEFTVATTAGNVRVVEAQGTGGKSILFDRASGTDVTWNPDPSNATGDEVDITHVFVDDGDVAVFYTYGTESGGEGCGLGILLDGHSTVDHYFGCVSGSLAQVAQRDVVQLTDGRLARIDGYASQTPVRLFAVTDQPTTPPPPPVPSVTAPAAVGVTTAGSHTVRWNAVPGASYDVRMRRAAWNGSFGGLTQPAAWQGLGTTSVTHALPRGSTTCYSVRARNSGGTSGWSSERCMVAPLDQTSLARSAGWTVVSGGAYYGGSAALTNQQARTLARTGASLRRVGVVATTCPTCGVVDLYVGAQRVGRIRLARGTAVRHRQVLLVPAFSARSGKVRVVVASRNRAVRIDGLVVAAR</sequence>